<evidence type="ECO:0000313" key="2">
    <source>
        <dbReference type="Proteomes" id="UP000410492"/>
    </source>
</evidence>
<evidence type="ECO:0000313" key="1">
    <source>
        <dbReference type="EMBL" id="VEN57202.1"/>
    </source>
</evidence>
<gene>
    <name evidence="1" type="ORF">CALMAC_LOCUS15875</name>
</gene>
<dbReference type="EMBL" id="CAACVG010011007">
    <property type="protein sequence ID" value="VEN57202.1"/>
    <property type="molecule type" value="Genomic_DNA"/>
</dbReference>
<organism evidence="1 2">
    <name type="scientific">Callosobruchus maculatus</name>
    <name type="common">Southern cowpea weevil</name>
    <name type="synonym">Pulse bruchid</name>
    <dbReference type="NCBI Taxonomy" id="64391"/>
    <lineage>
        <taxon>Eukaryota</taxon>
        <taxon>Metazoa</taxon>
        <taxon>Ecdysozoa</taxon>
        <taxon>Arthropoda</taxon>
        <taxon>Hexapoda</taxon>
        <taxon>Insecta</taxon>
        <taxon>Pterygota</taxon>
        <taxon>Neoptera</taxon>
        <taxon>Endopterygota</taxon>
        <taxon>Coleoptera</taxon>
        <taxon>Polyphaga</taxon>
        <taxon>Cucujiformia</taxon>
        <taxon>Chrysomeloidea</taxon>
        <taxon>Chrysomelidae</taxon>
        <taxon>Bruchinae</taxon>
        <taxon>Bruchini</taxon>
        <taxon>Callosobruchus</taxon>
    </lineage>
</organism>
<name>A0A653DAH8_CALMS</name>
<sequence length="77" mass="8751">MMRSCVTKNASLSVNPICACNLVIPENDYWGLLNITLCHCQKWLTRTRMMRPCITKNSSLSVNPTRACNLVISENDY</sequence>
<proteinExistence type="predicted"/>
<dbReference type="Proteomes" id="UP000410492">
    <property type="component" value="Unassembled WGS sequence"/>
</dbReference>
<keyword evidence="2" id="KW-1185">Reference proteome</keyword>
<dbReference type="AlphaFoldDB" id="A0A653DAH8"/>
<accession>A0A653DAH8</accession>
<protein>
    <submittedName>
        <fullName evidence="1">Uncharacterized protein</fullName>
    </submittedName>
</protein>
<reference evidence="1 2" key="1">
    <citation type="submission" date="2019-01" db="EMBL/GenBank/DDBJ databases">
        <authorList>
            <person name="Sayadi A."/>
        </authorList>
    </citation>
    <scope>NUCLEOTIDE SEQUENCE [LARGE SCALE GENOMIC DNA]</scope>
</reference>